<feature type="domain" description="BIG2" evidence="3">
    <location>
        <begin position="1109"/>
        <end position="1192"/>
    </location>
</feature>
<dbReference type="Gene3D" id="2.60.40.1080">
    <property type="match status" value="1"/>
</dbReference>
<name>A0A174L1L7_9FIRM</name>
<gene>
    <name evidence="4" type="primary">inlA_2</name>
    <name evidence="4" type="ORF">ERS852450_03168</name>
</gene>
<organism evidence="4 5">
    <name type="scientific">Anaerobutyricum hallii</name>
    <dbReference type="NCBI Taxonomy" id="39488"/>
    <lineage>
        <taxon>Bacteria</taxon>
        <taxon>Bacillati</taxon>
        <taxon>Bacillota</taxon>
        <taxon>Clostridia</taxon>
        <taxon>Lachnospirales</taxon>
        <taxon>Lachnospiraceae</taxon>
        <taxon>Anaerobutyricum</taxon>
    </lineage>
</organism>
<evidence type="ECO:0000256" key="2">
    <source>
        <dbReference type="SAM" id="MobiDB-lite"/>
    </source>
</evidence>
<proteinExistence type="predicted"/>
<protein>
    <submittedName>
        <fullName evidence="4">Internalin-A</fullName>
    </submittedName>
</protein>
<evidence type="ECO:0000256" key="1">
    <source>
        <dbReference type="ARBA" id="ARBA00004196"/>
    </source>
</evidence>
<dbReference type="InterPro" id="IPR008964">
    <property type="entry name" value="Invasin/intimin_cell_adhesion"/>
</dbReference>
<dbReference type="EMBL" id="CYZL01000047">
    <property type="protein sequence ID" value="CUP15469.1"/>
    <property type="molecule type" value="Genomic_DNA"/>
</dbReference>
<dbReference type="InterPro" id="IPR013378">
    <property type="entry name" value="InlB-like_B-rpt"/>
</dbReference>
<evidence type="ECO:0000313" key="4">
    <source>
        <dbReference type="EMBL" id="CUP15469.1"/>
    </source>
</evidence>
<dbReference type="SMART" id="SM00635">
    <property type="entry name" value="BID_2"/>
    <property type="match status" value="1"/>
</dbReference>
<feature type="compositionally biased region" description="Basic residues" evidence="2">
    <location>
        <begin position="1041"/>
        <end position="1051"/>
    </location>
</feature>
<evidence type="ECO:0000259" key="3">
    <source>
        <dbReference type="SMART" id="SM00635"/>
    </source>
</evidence>
<dbReference type="Pfam" id="PF09479">
    <property type="entry name" value="Flg_new"/>
    <property type="match status" value="5"/>
</dbReference>
<dbReference type="AlphaFoldDB" id="A0A174L1L7"/>
<dbReference type="NCBIfam" id="TIGR02543">
    <property type="entry name" value="List_Bact_rpt"/>
    <property type="match status" value="4"/>
</dbReference>
<dbReference type="Proteomes" id="UP000095679">
    <property type="component" value="Unassembled WGS sequence"/>
</dbReference>
<dbReference type="Pfam" id="PF02368">
    <property type="entry name" value="Big_2"/>
    <property type="match status" value="1"/>
</dbReference>
<reference evidence="4 5" key="1">
    <citation type="submission" date="2015-09" db="EMBL/GenBank/DDBJ databases">
        <authorList>
            <consortium name="Pathogen Informatics"/>
        </authorList>
    </citation>
    <scope>NUCLEOTIDE SEQUENCE [LARGE SCALE GENOMIC DNA]</scope>
    <source>
        <strain evidence="4 5">2789STDY5834835</strain>
    </source>
</reference>
<evidence type="ECO:0000313" key="5">
    <source>
        <dbReference type="Proteomes" id="UP000095679"/>
    </source>
</evidence>
<dbReference type="Gene3D" id="2.60.40.4270">
    <property type="entry name" value="Listeria-Bacteroides repeat domain"/>
    <property type="match status" value="4"/>
</dbReference>
<accession>A0A174L1L7</accession>
<sequence length="1195" mass="131752">MKYKNAIILTGKDILIVFICFFMFMFLSGGGTQNVLAAEDEVTITLDANGGEAVEPVVYKKIQSKIGILPETTRTGYVFNGWWTKNGGTSSSDSAWGGIVKFNDTSLPSSDTTYYARWTEDKAENNKQDTYFYGKTDEKVDSVTYNYGYISDSTARGITYNYGHIEKASAGTYNYGYIDCLIPGSRTLTYNYGKITDSQNKITYNYGTIEKNNASVDTNYSIIENNTGTINRYSSDATLNENSGTINTLSKGSVRKNTGKINDVNDKNVTIYNYAGGTVGKSNDAWGVRACTVWNMGGIVQGYSSYADNVKVYNFEGGTVSNLRKGSVIYNLGGTVTDSSTAQVINCYKVNINSSFVETWNNKFIINPDTGEVWLPEGETGTFTVKDGTPQLYVTGATLTKQSDTAYTLSDAQATIVVDDVEPFTITYDLNGGTVDGNPMTYTERDTITLKNPTKENYVFVGWTGTDLEEPSDNVTIQKGSKGNRQYTAVWKQDSNIVILTFDGQNDTKDQLMIYNILTGGDTIGKLPEVTKEGYHFLGWFTAKEGGTELTAASKKPHKNTTYYAHWAIGTYTYTLDPNGGTPNSTTKITKVYKENIGILPIISKEGYIFNGWWSRNDKGNWVSVLEPNSAMEGQDTVYYARWTKKIDTYSDTTGVYLYSHFEGSLKKNTGTVVNNFGLIERNVSTVTTNYGEVGATETAISNNYGHVGTVEDKIISNNGVVDLVIDTASIRYNNNIVKDNQGILIYNNGKIEKNAGVITENNNYIGENTETVKFNAKGAEINVNKGIIRENKGVVYNYPGGIVKKNSGIVYNYGGMISEDNTGSVIESYSVKVGKGIEKSTLDNESFLDIDGAKWLEKTKGTATLTVVWAKGYNANGYHLEADGCKVTKNTNGTYTLSKITKNTTIFAAPTTFTITYKSENGSLQTTNPSTYTYETGDITLAAPSREGSTFLGWTGTDLAGTTKNVTIKKGSFGDRIYTAVWNNESRTVQQEVFILPKVLVKGKAVQKLSWNKIDGADGYVIYSSVAGKKMKKVLDTKKRSSKKRAKKSTAKSTRSKTITRTFKKRKSGTVYQYQIRAYKLVNGKKKVFCKSMVVYSVANNQSGKLTNVKKIKLKKKSYTLQVKQTAKIKAKYTAYKKNKKLYSRVKTFRYISSNTNVATVTKAGKIKAVKAGTCTIYVLAHNGVRKAVKVTVR</sequence>
<dbReference type="GO" id="GO:0030313">
    <property type="term" value="C:cell envelope"/>
    <property type="evidence" value="ECO:0007669"/>
    <property type="project" value="UniProtKB-SubCell"/>
</dbReference>
<dbReference type="SUPFAM" id="SSF49373">
    <property type="entry name" value="Invasin/intimin cell-adhesion fragments"/>
    <property type="match status" value="1"/>
</dbReference>
<dbReference type="RefSeq" id="WP_055299987.1">
    <property type="nucleotide sequence ID" value="NZ_BLYK01000075.1"/>
</dbReference>
<dbReference type="InterPro" id="IPR042229">
    <property type="entry name" value="Listeria/Bacterioides_rpt_sf"/>
</dbReference>
<comment type="subcellular location">
    <subcellularLocation>
        <location evidence="1">Cell envelope</location>
    </subcellularLocation>
</comment>
<dbReference type="InterPro" id="IPR003343">
    <property type="entry name" value="Big_2"/>
</dbReference>
<feature type="region of interest" description="Disordered" evidence="2">
    <location>
        <begin position="1035"/>
        <end position="1060"/>
    </location>
</feature>